<evidence type="ECO:0000313" key="1">
    <source>
        <dbReference type="EMBL" id="AKG94500.1"/>
    </source>
</evidence>
<evidence type="ECO:0000313" key="2">
    <source>
        <dbReference type="Proteomes" id="UP000201918"/>
    </source>
</evidence>
<dbReference type="Proteomes" id="UP000201918">
    <property type="component" value="Segment"/>
</dbReference>
<keyword evidence="2" id="KW-1185">Reference proteome</keyword>
<dbReference type="RefSeq" id="YP_009191820.1">
    <property type="nucleotide sequence ID" value="NC_028702.1"/>
</dbReference>
<proteinExistence type="predicted"/>
<organism evidence="1 2">
    <name type="scientific">Delftia phage IME-DE1</name>
    <dbReference type="NCBI Taxonomy" id="1647385"/>
    <lineage>
        <taxon>Viruses</taxon>
        <taxon>Duplodnaviria</taxon>
        <taxon>Heunggongvirae</taxon>
        <taxon>Uroviricota</taxon>
        <taxon>Caudoviricetes</taxon>
        <taxon>Autographivirales</taxon>
        <taxon>Autotranscriptaviridae</taxon>
        <taxon>Piedvirus</taxon>
        <taxon>Piedvirus IMEDE1</taxon>
    </lineage>
</organism>
<protein>
    <submittedName>
        <fullName evidence="1">Uncharacterized protein</fullName>
    </submittedName>
</protein>
<accession>A0A0F7INI0</accession>
<dbReference type="EMBL" id="KR153873">
    <property type="protein sequence ID" value="AKG94500.1"/>
    <property type="molecule type" value="Genomic_DNA"/>
</dbReference>
<reference evidence="1 2" key="1">
    <citation type="submission" date="2015-04" db="EMBL/GenBank/DDBJ databases">
        <title>Isolation and genomic analysis of Delftia bacteriophage IME-DE1.</title>
        <authorList>
            <person name="Kang H."/>
        </authorList>
    </citation>
    <scope>NUCLEOTIDE SEQUENCE [LARGE SCALE GENOMIC DNA]</scope>
</reference>
<sequence length="130" mass="14051">MTKRNLSFAIAIAATASLNVPEDVWAKAKADTVEALKAVRDDEDGALWGAAVSGQHNLDEGSFRILEGALEDSGGDLDAAAELALIRSITRGTRTELKAHLEREDLTRVQVSFKMTPKSNTITNEQKEAK</sequence>
<dbReference type="GeneID" id="26520549"/>
<name>A0A0F7INI0_9CAUD</name>
<dbReference type="KEGG" id="vg:26520549"/>